<sequence>MVDSSSSRPSNPTNPQDAGPSQPSVGKLPLLPTAYTVWLTSHNVARRSSEKRHHKIEDLTSSIDYLNLESMNPFPHGNTDGPPTPPETTMSSSESISSTEINDQLTPLPKNMTNSDRPSLLRRNSSSPRMSPQPNFSSPTLPSLSELLVSPPLPDDYDRAQSYFPPFPKNGSSSKSQLDYADLAGTTESSTSLPHTPSDGGLPIKALSDSGTYALIRRASKERSPRIRNQGGVLAPHGSFTTSRNRSSTINSNSSRSSLNTTTSITPQESPQEMSAQEREKLFKAAAKGDQLAMHRLGWRPVRPNHRHTLGSAEDIWGAMYSPTSTTRRSSNASQASLTGQPSDQPPSPANIDSPTTTHQRSYTQSDLFSDAVNLTLRSNALTNNRNPFPQTTNSTVRVPRKPPRKDSV</sequence>
<dbReference type="RefSeq" id="XP_019011524.1">
    <property type="nucleotide sequence ID" value="XM_019155370.1"/>
</dbReference>
<feature type="compositionally biased region" description="Low complexity" evidence="1">
    <location>
        <begin position="1"/>
        <end position="15"/>
    </location>
</feature>
<accession>A0A1B9I452</accession>
<feature type="compositionally biased region" description="Low complexity" evidence="1">
    <location>
        <begin position="114"/>
        <end position="150"/>
    </location>
</feature>
<feature type="region of interest" description="Disordered" evidence="1">
    <location>
        <begin position="70"/>
        <end position="206"/>
    </location>
</feature>
<feature type="region of interest" description="Disordered" evidence="1">
    <location>
        <begin position="219"/>
        <end position="278"/>
    </location>
</feature>
<reference evidence="3" key="4">
    <citation type="submission" date="2024-02" db="EMBL/GenBank/DDBJ databases">
        <title>Comparative genomics of Cryptococcus and Kwoniella reveals pathogenesis evolution and contrasting modes of karyotype evolution via chromosome fusion or intercentromeric recombination.</title>
        <authorList>
            <person name="Coelho M.A."/>
            <person name="David-Palma M."/>
            <person name="Shea T."/>
            <person name="Bowers K."/>
            <person name="McGinley-Smith S."/>
            <person name="Mohammad A.W."/>
            <person name="Gnirke A."/>
            <person name="Yurkov A.M."/>
            <person name="Nowrousian M."/>
            <person name="Sun S."/>
            <person name="Cuomo C.A."/>
            <person name="Heitman J."/>
        </authorList>
    </citation>
    <scope>NUCLEOTIDE SEQUENCE</scope>
    <source>
        <strain evidence="3">CBS 10737</strain>
    </source>
</reference>
<keyword evidence="4" id="KW-1185">Reference proteome</keyword>
<dbReference type="EMBL" id="CP144525">
    <property type="protein sequence ID" value="WWC71514.1"/>
    <property type="molecule type" value="Genomic_DNA"/>
</dbReference>
<feature type="region of interest" description="Disordered" evidence="1">
    <location>
        <begin position="380"/>
        <end position="409"/>
    </location>
</feature>
<feature type="compositionally biased region" description="Polar residues" evidence="1">
    <location>
        <begin position="380"/>
        <end position="397"/>
    </location>
</feature>
<dbReference type="KEGG" id="kpin:30171993"/>
<reference evidence="2" key="3">
    <citation type="submission" date="2016-07" db="EMBL/GenBank/DDBJ databases">
        <title>Evolution of pathogenesis and genome organization in the Tremellales.</title>
        <authorList>
            <person name="Cuomo C."/>
            <person name="Litvintseva A."/>
            <person name="Heitman J."/>
            <person name="Chen Y."/>
            <person name="Sun S."/>
            <person name="Springer D."/>
            <person name="Dromer F."/>
            <person name="Young S."/>
            <person name="Zeng Q."/>
            <person name="Chapman S."/>
            <person name="Gujja S."/>
            <person name="Saif S."/>
            <person name="Birren B."/>
        </authorList>
    </citation>
    <scope>NUCLEOTIDE SEQUENCE</scope>
    <source>
        <strain evidence="2">CBS 10737</strain>
    </source>
</reference>
<name>A0A1B9I452_9TREE</name>
<reference evidence="2" key="1">
    <citation type="submission" date="2013-07" db="EMBL/GenBank/DDBJ databases">
        <title>The Genome Sequence of Cryptococcus pinus CBS10737.</title>
        <authorList>
            <consortium name="The Broad Institute Genome Sequencing Platform"/>
            <person name="Cuomo C."/>
            <person name="Litvintseva A."/>
            <person name="Chen Y."/>
            <person name="Heitman J."/>
            <person name="Sun S."/>
            <person name="Springer D."/>
            <person name="Dromer F."/>
            <person name="Young S.K."/>
            <person name="Zeng Q."/>
            <person name="Gargeya S."/>
            <person name="Fitzgerald M."/>
            <person name="Abouelleil A."/>
            <person name="Alvarado L."/>
            <person name="Berlin A.M."/>
            <person name="Chapman S.B."/>
            <person name="Dewar J."/>
            <person name="Goldberg J."/>
            <person name="Griggs A."/>
            <person name="Gujja S."/>
            <person name="Hansen M."/>
            <person name="Howarth C."/>
            <person name="Imamovic A."/>
            <person name="Larimer J."/>
            <person name="McCowan C."/>
            <person name="Murphy C."/>
            <person name="Pearson M."/>
            <person name="Priest M."/>
            <person name="Roberts A."/>
            <person name="Saif S."/>
            <person name="Shea T."/>
            <person name="Sykes S."/>
            <person name="Wortman J."/>
            <person name="Nusbaum C."/>
            <person name="Birren B."/>
        </authorList>
    </citation>
    <scope>NUCLEOTIDE SEQUENCE [LARGE SCALE GENOMIC DNA]</scope>
    <source>
        <strain evidence="2">CBS 10737</strain>
    </source>
</reference>
<feature type="compositionally biased region" description="Low complexity" evidence="1">
    <location>
        <begin position="241"/>
        <end position="266"/>
    </location>
</feature>
<feature type="compositionally biased region" description="Basic residues" evidence="1">
    <location>
        <begin position="399"/>
        <end position="409"/>
    </location>
</feature>
<organism evidence="2">
    <name type="scientific">Kwoniella pini CBS 10737</name>
    <dbReference type="NCBI Taxonomy" id="1296096"/>
    <lineage>
        <taxon>Eukaryota</taxon>
        <taxon>Fungi</taxon>
        <taxon>Dikarya</taxon>
        <taxon>Basidiomycota</taxon>
        <taxon>Agaricomycotina</taxon>
        <taxon>Tremellomycetes</taxon>
        <taxon>Tremellales</taxon>
        <taxon>Cryptococcaceae</taxon>
        <taxon>Kwoniella</taxon>
    </lineage>
</organism>
<feature type="compositionally biased region" description="Polar residues" evidence="1">
    <location>
        <begin position="322"/>
        <end position="343"/>
    </location>
</feature>
<feature type="region of interest" description="Disordered" evidence="1">
    <location>
        <begin position="322"/>
        <end position="362"/>
    </location>
</feature>
<evidence type="ECO:0000256" key="1">
    <source>
        <dbReference type="SAM" id="MobiDB-lite"/>
    </source>
</evidence>
<evidence type="ECO:0000313" key="2">
    <source>
        <dbReference type="EMBL" id="OCF50305.1"/>
    </source>
</evidence>
<feature type="compositionally biased region" description="Low complexity" evidence="1">
    <location>
        <begin position="87"/>
        <end position="101"/>
    </location>
</feature>
<proteinExistence type="predicted"/>
<protein>
    <submittedName>
        <fullName evidence="2">Uncharacterized protein</fullName>
    </submittedName>
</protein>
<feature type="compositionally biased region" description="Polar residues" evidence="1">
    <location>
        <begin position="351"/>
        <end position="362"/>
    </location>
</feature>
<dbReference type="OrthoDB" id="2565007at2759"/>
<feature type="region of interest" description="Disordered" evidence="1">
    <location>
        <begin position="1"/>
        <end position="28"/>
    </location>
</feature>
<dbReference type="Proteomes" id="UP000094020">
    <property type="component" value="Chromosome 7"/>
</dbReference>
<dbReference type="AlphaFoldDB" id="A0A1B9I452"/>
<evidence type="ECO:0000313" key="4">
    <source>
        <dbReference type="Proteomes" id="UP000094020"/>
    </source>
</evidence>
<dbReference type="EMBL" id="KI894010">
    <property type="protein sequence ID" value="OCF50305.1"/>
    <property type="molecule type" value="Genomic_DNA"/>
</dbReference>
<gene>
    <name evidence="2" type="ORF">I206_03624</name>
    <name evidence="3" type="ORF">I206_105472</name>
</gene>
<evidence type="ECO:0000313" key="3">
    <source>
        <dbReference type="EMBL" id="WWC71514.1"/>
    </source>
</evidence>
<feature type="compositionally biased region" description="Polar residues" evidence="1">
    <location>
        <begin position="186"/>
        <end position="195"/>
    </location>
</feature>
<dbReference type="GeneID" id="30171993"/>
<reference evidence="3" key="2">
    <citation type="submission" date="2013-07" db="EMBL/GenBank/DDBJ databases">
        <authorList>
            <consortium name="The Broad Institute Genome Sequencing Platform"/>
            <person name="Cuomo C."/>
            <person name="Litvintseva A."/>
            <person name="Chen Y."/>
            <person name="Heitman J."/>
            <person name="Sun S."/>
            <person name="Springer D."/>
            <person name="Dromer F."/>
            <person name="Young S.K."/>
            <person name="Zeng Q."/>
            <person name="Gargeya S."/>
            <person name="Fitzgerald M."/>
            <person name="Abouelleil A."/>
            <person name="Alvarado L."/>
            <person name="Berlin A.M."/>
            <person name="Chapman S.B."/>
            <person name="Dewar J."/>
            <person name="Goldberg J."/>
            <person name="Griggs A."/>
            <person name="Gujja S."/>
            <person name="Hansen M."/>
            <person name="Howarth C."/>
            <person name="Imamovic A."/>
            <person name="Larimer J."/>
            <person name="McCowan C."/>
            <person name="Murphy C."/>
            <person name="Pearson M."/>
            <person name="Priest M."/>
            <person name="Roberts A."/>
            <person name="Saif S."/>
            <person name="Shea T."/>
            <person name="Sykes S."/>
            <person name="Wortman J."/>
            <person name="Nusbaum C."/>
            <person name="Birren B."/>
        </authorList>
    </citation>
    <scope>NUCLEOTIDE SEQUENCE</scope>
    <source>
        <strain evidence="3">CBS 10737</strain>
    </source>
</reference>